<accession>A0AAE0IH06</accession>
<feature type="compositionally biased region" description="Basic and acidic residues" evidence="1">
    <location>
        <begin position="579"/>
        <end position="599"/>
    </location>
</feature>
<feature type="region of interest" description="Disordered" evidence="1">
    <location>
        <begin position="323"/>
        <end position="342"/>
    </location>
</feature>
<protein>
    <submittedName>
        <fullName evidence="2">Uncharacterized protein</fullName>
    </submittedName>
</protein>
<feature type="compositionally biased region" description="Low complexity" evidence="1">
    <location>
        <begin position="470"/>
        <end position="492"/>
    </location>
</feature>
<gene>
    <name evidence="2" type="ORF">B0T19DRAFT_444147</name>
</gene>
<feature type="compositionally biased region" description="Basic and acidic residues" evidence="1">
    <location>
        <begin position="1"/>
        <end position="12"/>
    </location>
</feature>
<sequence>MATELPKERSDEATVTSEPKPTIKIDDALHNVDSDPPHVNGDTASSVALDEIENKQISDILDDLVHSSEVSISGGSDNEASKAGSSRHNDDDKIHGRTSSTAKKPASFKAINVNKTFLTTKGAAPNAPPKPSDKVATTPGSAASQGGTLAAARPRLIAKTGSGLVTKSSSGANAGNSAAPDPNAVWNKNRPVPPPEPKKYTDEELKKYGIHMATRLAPDDTKGQANWADIDDDDEDWAPEAITWQDGTKIELPHTEEYHPPAPEPVVEPVPQPKPQPLVATVKENGIAEKPKSPIPMASPIVKPYVLAHGKGLILKGAQEKPTLVAKPPAPPTPVKSPWAPIPKVDKVSPVMMDLPPSHSAPRYGQRDPAMSHSNATPPQIAADDFSRAGWRGGDGHAGGNRELFNSQSGRYEPVQDRRGSLRPDVQHGRQPALLQRPSHDQVGPAEPSAAFQSRTSGEQHVPYGRRRGSSNVSGGSGYLQRNLPLPLPELNNIRRESMTGGSDGPASPRNFSPTDIHHGQGWPARASPVISHASPYQQHAQLAVPVPMIQPSVPTVTEDDFELQKRLMRERRELAMKRRLEEEAKEEAAKKERIRLKLEAMGPPPESKSAKKAAALDHTPTHIQPREAPPAQQPPSVDEPKVAEKAAASPIVSDSGIRLDSIPNEPQLQTLPSTEPAEEQPQPQGNTHAHPWPNAAKPPAERFPPATWGSQPAGTGRPVWGAPNNNRTLGNGTFVADIVTAPPQLPNKFGPGPIAPPNSARTALAQAGAPGANAARQPPIAPPKQATRPEQASGPALSANEREAKQNAWASAVRVNDDAFREILNSQYTERDRRLEKEGRSLTDIQPAIRDTWRPTKVDETGTRTEAAPKQSVQVGTENPWAAASEGKPVSSQQAPSAPGAIASEYSQRAQSSGPGRDGSSASSIMGSRGSRFFPTSRDVRQETGDIRQEMSSESQRPKSPSPPPPDMAGHPAFDGDVTHPQVSLPKPQPRVRLPPSTAASTAAESRPTASKVSGAPAGPPKSQGPTFSWATTGAYKEGEITPPASRTTSNAQRAPAAQKSDSWQAKIDSLLGVRPHETHSTAKPVGVDSVSRRAFEHSEHAATVSFSQFAAPSSGKDGSVVTKDMAEECFEEQEMGSLPLVRLPHQTPDLAWQPSPSPKPLPRRFQAVVSTAEAITFPVDISGAGPVWHVSLPGHENRSITVPFGRTRSNPRRGGGQRGARNNLTAPHRQSKPRDPSASYPSDQPSGPSASNPSQSRNVRGNYRGRDNWSRNATTPIQT</sequence>
<feature type="compositionally biased region" description="Pro residues" evidence="1">
    <location>
        <begin position="260"/>
        <end position="276"/>
    </location>
</feature>
<feature type="compositionally biased region" description="Polar residues" evidence="1">
    <location>
        <begin position="1272"/>
        <end position="1281"/>
    </location>
</feature>
<feature type="region of interest" description="Disordered" evidence="1">
    <location>
        <begin position="68"/>
        <end position="200"/>
    </location>
</feature>
<feature type="compositionally biased region" description="Polar residues" evidence="1">
    <location>
        <begin position="906"/>
        <end position="915"/>
    </location>
</feature>
<feature type="compositionally biased region" description="Basic and acidic residues" evidence="1">
    <location>
        <begin position="414"/>
        <end position="428"/>
    </location>
</feature>
<feature type="compositionally biased region" description="Polar residues" evidence="1">
    <location>
        <begin position="1241"/>
        <end position="1261"/>
    </location>
</feature>
<feature type="compositionally biased region" description="Basic and acidic residues" evidence="1">
    <location>
        <begin position="21"/>
        <end position="36"/>
    </location>
</feature>
<proteinExistence type="predicted"/>
<feature type="region of interest" description="Disordered" evidence="1">
    <location>
        <begin position="254"/>
        <end position="277"/>
    </location>
</feature>
<dbReference type="EMBL" id="JAUEPO010000004">
    <property type="protein sequence ID" value="KAK3324758.1"/>
    <property type="molecule type" value="Genomic_DNA"/>
</dbReference>
<feature type="compositionally biased region" description="Low complexity" evidence="1">
    <location>
        <begin position="761"/>
        <end position="779"/>
    </location>
</feature>
<evidence type="ECO:0000313" key="3">
    <source>
        <dbReference type="Proteomes" id="UP001286456"/>
    </source>
</evidence>
<feature type="compositionally biased region" description="Basic and acidic residues" evidence="1">
    <location>
        <begin position="939"/>
        <end position="952"/>
    </location>
</feature>
<feature type="region of interest" description="Disordered" evidence="1">
    <location>
        <begin position="215"/>
        <end position="235"/>
    </location>
</feature>
<keyword evidence="3" id="KW-1185">Reference proteome</keyword>
<feature type="compositionally biased region" description="Polar residues" evidence="1">
    <location>
        <begin position="665"/>
        <end position="674"/>
    </location>
</feature>
<evidence type="ECO:0000256" key="1">
    <source>
        <dbReference type="SAM" id="MobiDB-lite"/>
    </source>
</evidence>
<name>A0AAE0IH06_9PEZI</name>
<feature type="region of interest" description="Disordered" evidence="1">
    <location>
        <begin position="1"/>
        <end position="45"/>
    </location>
</feature>
<organism evidence="2 3">
    <name type="scientific">Cercophora scortea</name>
    <dbReference type="NCBI Taxonomy" id="314031"/>
    <lineage>
        <taxon>Eukaryota</taxon>
        <taxon>Fungi</taxon>
        <taxon>Dikarya</taxon>
        <taxon>Ascomycota</taxon>
        <taxon>Pezizomycotina</taxon>
        <taxon>Sordariomycetes</taxon>
        <taxon>Sordariomycetidae</taxon>
        <taxon>Sordariales</taxon>
        <taxon>Lasiosphaeriaceae</taxon>
        <taxon>Cercophora</taxon>
    </lineage>
</organism>
<reference evidence="2" key="2">
    <citation type="submission" date="2023-06" db="EMBL/GenBank/DDBJ databases">
        <authorList>
            <consortium name="Lawrence Berkeley National Laboratory"/>
            <person name="Haridas S."/>
            <person name="Hensen N."/>
            <person name="Bonometti L."/>
            <person name="Westerberg I."/>
            <person name="Brannstrom I.O."/>
            <person name="Guillou S."/>
            <person name="Cros-Aarteil S."/>
            <person name="Calhoun S."/>
            <person name="Kuo A."/>
            <person name="Mondo S."/>
            <person name="Pangilinan J."/>
            <person name="Riley R."/>
            <person name="Labutti K."/>
            <person name="Andreopoulos B."/>
            <person name="Lipzen A."/>
            <person name="Chen C."/>
            <person name="Yanf M."/>
            <person name="Daum C."/>
            <person name="Ng V."/>
            <person name="Clum A."/>
            <person name="Steindorff A."/>
            <person name="Ohm R."/>
            <person name="Martin F."/>
            <person name="Silar P."/>
            <person name="Natvig D."/>
            <person name="Lalanne C."/>
            <person name="Gautier V."/>
            <person name="Ament-Velasquez S.L."/>
            <person name="Kruys A."/>
            <person name="Hutchinson M.I."/>
            <person name="Powell A.J."/>
            <person name="Barry K."/>
            <person name="Miller A.N."/>
            <person name="Grigoriev I.V."/>
            <person name="Debuchy R."/>
            <person name="Gladieux P."/>
            <person name="Thoren M.H."/>
            <person name="Johannesson H."/>
        </authorList>
    </citation>
    <scope>NUCLEOTIDE SEQUENCE</scope>
    <source>
        <strain evidence="2">SMH4131-1</strain>
    </source>
</reference>
<reference evidence="2" key="1">
    <citation type="journal article" date="2023" name="Mol. Phylogenet. Evol.">
        <title>Genome-scale phylogeny and comparative genomics of the fungal order Sordariales.</title>
        <authorList>
            <person name="Hensen N."/>
            <person name="Bonometti L."/>
            <person name="Westerberg I."/>
            <person name="Brannstrom I.O."/>
            <person name="Guillou S."/>
            <person name="Cros-Aarteil S."/>
            <person name="Calhoun S."/>
            <person name="Haridas S."/>
            <person name="Kuo A."/>
            <person name="Mondo S."/>
            <person name="Pangilinan J."/>
            <person name="Riley R."/>
            <person name="LaButti K."/>
            <person name="Andreopoulos B."/>
            <person name="Lipzen A."/>
            <person name="Chen C."/>
            <person name="Yan M."/>
            <person name="Daum C."/>
            <person name="Ng V."/>
            <person name="Clum A."/>
            <person name="Steindorff A."/>
            <person name="Ohm R.A."/>
            <person name="Martin F."/>
            <person name="Silar P."/>
            <person name="Natvig D.O."/>
            <person name="Lalanne C."/>
            <person name="Gautier V."/>
            <person name="Ament-Velasquez S.L."/>
            <person name="Kruys A."/>
            <person name="Hutchinson M.I."/>
            <person name="Powell A.J."/>
            <person name="Barry K."/>
            <person name="Miller A.N."/>
            <person name="Grigoriev I.V."/>
            <person name="Debuchy R."/>
            <person name="Gladieux P."/>
            <person name="Hiltunen Thoren M."/>
            <person name="Johannesson H."/>
        </authorList>
    </citation>
    <scope>NUCLEOTIDE SEQUENCE</scope>
    <source>
        <strain evidence="2">SMH4131-1</strain>
    </source>
</reference>
<feature type="region of interest" description="Disordered" evidence="1">
    <location>
        <begin position="1195"/>
        <end position="1281"/>
    </location>
</feature>
<evidence type="ECO:0000313" key="2">
    <source>
        <dbReference type="EMBL" id="KAK3324758.1"/>
    </source>
</evidence>
<feature type="region of interest" description="Disordered" evidence="1">
    <location>
        <begin position="350"/>
        <end position="528"/>
    </location>
</feature>
<feature type="region of interest" description="Disordered" evidence="1">
    <location>
        <begin position="826"/>
        <end position="1065"/>
    </location>
</feature>
<dbReference type="Proteomes" id="UP001286456">
    <property type="component" value="Unassembled WGS sequence"/>
</dbReference>
<feature type="compositionally biased region" description="Low complexity" evidence="1">
    <location>
        <begin position="919"/>
        <end position="933"/>
    </location>
</feature>
<feature type="compositionally biased region" description="Basic and acidic residues" evidence="1">
    <location>
        <begin position="852"/>
        <end position="864"/>
    </location>
</feature>
<feature type="compositionally biased region" description="Low complexity" evidence="1">
    <location>
        <begin position="168"/>
        <end position="179"/>
    </location>
</feature>
<comment type="caution">
    <text evidence="2">The sequence shown here is derived from an EMBL/GenBank/DDBJ whole genome shotgun (WGS) entry which is preliminary data.</text>
</comment>
<feature type="compositionally biased region" description="Polar residues" evidence="1">
    <location>
        <begin position="138"/>
        <end position="147"/>
    </location>
</feature>
<feature type="compositionally biased region" description="Polar residues" evidence="1">
    <location>
        <begin position="68"/>
        <end position="86"/>
    </location>
</feature>
<feature type="compositionally biased region" description="Low complexity" evidence="1">
    <location>
        <begin position="996"/>
        <end position="1012"/>
    </location>
</feature>
<feature type="region of interest" description="Disordered" evidence="1">
    <location>
        <begin position="579"/>
        <end position="810"/>
    </location>
</feature>
<feature type="compositionally biased region" description="Basic and acidic residues" evidence="1">
    <location>
        <begin position="830"/>
        <end position="842"/>
    </location>
</feature>